<reference evidence="2 3" key="1">
    <citation type="submission" date="2020-09" db="EMBL/GenBank/DDBJ databases">
        <title>De no assembly of potato wild relative species, Solanum commersonii.</title>
        <authorList>
            <person name="Cho K."/>
        </authorList>
    </citation>
    <scope>NUCLEOTIDE SEQUENCE [LARGE SCALE GENOMIC DNA]</scope>
    <source>
        <strain evidence="2">LZ3.2</strain>
        <tissue evidence="2">Leaf</tissue>
    </source>
</reference>
<dbReference type="AlphaFoldDB" id="A0A9J5YWZ5"/>
<dbReference type="OrthoDB" id="408373at2759"/>
<dbReference type="EMBL" id="JACXVP010000005">
    <property type="protein sequence ID" value="KAG5605097.1"/>
    <property type="molecule type" value="Genomic_DNA"/>
</dbReference>
<name>A0A9J5YWZ5_SOLCO</name>
<protein>
    <submittedName>
        <fullName evidence="2">Uncharacterized protein</fullName>
    </submittedName>
</protein>
<dbReference type="PANTHER" id="PTHR43039">
    <property type="entry name" value="ESTERASE-RELATED"/>
    <property type="match status" value="1"/>
</dbReference>
<comment type="similarity">
    <text evidence="1">Belongs to the AB hydrolase superfamily.</text>
</comment>
<accession>A0A9J5YWZ5</accession>
<feature type="non-terminal residue" evidence="2">
    <location>
        <position position="70"/>
    </location>
</feature>
<keyword evidence="3" id="KW-1185">Reference proteome</keyword>
<evidence type="ECO:0000256" key="1">
    <source>
        <dbReference type="ARBA" id="ARBA00008645"/>
    </source>
</evidence>
<dbReference type="Proteomes" id="UP000824120">
    <property type="component" value="Chromosome 5"/>
</dbReference>
<comment type="caution">
    <text evidence="2">The sequence shown here is derived from an EMBL/GenBank/DDBJ whole genome shotgun (WGS) entry which is preliminary data.</text>
</comment>
<organism evidence="2 3">
    <name type="scientific">Solanum commersonii</name>
    <name type="common">Commerson's wild potato</name>
    <name type="synonym">Commerson's nightshade</name>
    <dbReference type="NCBI Taxonomy" id="4109"/>
    <lineage>
        <taxon>Eukaryota</taxon>
        <taxon>Viridiplantae</taxon>
        <taxon>Streptophyta</taxon>
        <taxon>Embryophyta</taxon>
        <taxon>Tracheophyta</taxon>
        <taxon>Spermatophyta</taxon>
        <taxon>Magnoliopsida</taxon>
        <taxon>eudicotyledons</taxon>
        <taxon>Gunneridae</taxon>
        <taxon>Pentapetalae</taxon>
        <taxon>asterids</taxon>
        <taxon>lamiids</taxon>
        <taxon>Solanales</taxon>
        <taxon>Solanaceae</taxon>
        <taxon>Solanoideae</taxon>
        <taxon>Solaneae</taxon>
        <taxon>Solanum</taxon>
    </lineage>
</organism>
<gene>
    <name evidence="2" type="ORF">H5410_026589</name>
</gene>
<evidence type="ECO:0000313" key="2">
    <source>
        <dbReference type="EMBL" id="KAG5605097.1"/>
    </source>
</evidence>
<proteinExistence type="inferred from homology"/>
<sequence>MASAPINWSENNLSFTSSMNIVAYDLIVILEELQINCCMYLGHSLSAMIGVVSIFRHDLSSKFVFVSSFP</sequence>
<evidence type="ECO:0000313" key="3">
    <source>
        <dbReference type="Proteomes" id="UP000824120"/>
    </source>
</evidence>